<evidence type="ECO:0000256" key="3">
    <source>
        <dbReference type="PROSITE-ProRule" id="PRU10007"/>
    </source>
</evidence>
<gene>
    <name evidence="7" type="primary">ycbD</name>
    <name evidence="7" type="ORF">RxyAA322_29240</name>
</gene>
<dbReference type="GO" id="GO:0016620">
    <property type="term" value="F:oxidoreductase activity, acting on the aldehyde or oxo group of donors, NAD or NADP as acceptor"/>
    <property type="evidence" value="ECO:0007669"/>
    <property type="project" value="InterPro"/>
</dbReference>
<dbReference type="SUPFAM" id="SSF53720">
    <property type="entry name" value="ALDH-like"/>
    <property type="match status" value="1"/>
</dbReference>
<dbReference type="InterPro" id="IPR016160">
    <property type="entry name" value="Ald_DH_CS_CYS"/>
</dbReference>
<dbReference type="GO" id="GO:0004657">
    <property type="term" value="F:proline dehydrogenase activity"/>
    <property type="evidence" value="ECO:0007669"/>
    <property type="project" value="UniProtKB-ARBA"/>
</dbReference>
<feature type="active site" evidence="3">
    <location>
        <position position="251"/>
    </location>
</feature>
<comment type="similarity">
    <text evidence="1 4">Belongs to the aldehyde dehydrogenase family.</text>
</comment>
<evidence type="ECO:0000313" key="7">
    <source>
        <dbReference type="EMBL" id="BBL81070.1"/>
    </source>
</evidence>
<dbReference type="AlphaFoldDB" id="A0A510HM21"/>
<name>A0A510HM21_9ACTN</name>
<keyword evidence="2 4" id="KW-0560">Oxidoreductase</keyword>
<dbReference type="PROSITE" id="PS00070">
    <property type="entry name" value="ALDEHYDE_DEHYDR_CYS"/>
    <property type="match status" value="1"/>
</dbReference>
<sequence length="482" mass="51064">MIESQIESRNYIGGEWVPADSGEVEEVTNPARPSEVLGTAPRSDRGEMERAVGAAQEALPGWRSTLPAARGQILLRAAEIIDSRSEELARLMALEAGKPLTESRAEVSRAAAIFRYYGSEGWRLYGVAAPSTRPGVRITSTREPLGVVGLITPWNFPLAIPSWKMAPALICGNTVVIKPAANAVLNAAELVRILEEAGLPPGVVNLVMGPGGSSGDALVRDGRVKAISFTGSTAVGLSIQERAAGKKVQLEMGGKNPYVVMEDADLADAAAKVAYGAFGYAGQKCTASSRAIVVEEVYDRFLEEVAEATKALKLGDPLDEEAVIGPVINESQYESILGAIEQAREDGRVVLDGGATGPKEEGYYISPVIVADVENSSQTAREEIFGPVLAVIKARDFDHAVELANDTRYGLTAGIATRSLRYAEEFIERSQTGLVNVNLPTAGVEFQVPFGGSKASGVGGREQGMAAIEFYSGWKTASVLPL</sequence>
<reference evidence="7" key="1">
    <citation type="journal article" date="2019" name="Microbiol. Resour. Announc.">
        <title>Complete Genome Sequence of Rubrobacter xylanophilus Strain AA3-22, Isolated from Arima Onsen in Japan.</title>
        <authorList>
            <person name="Tomariguchi N."/>
            <person name="Miyazaki K."/>
        </authorList>
    </citation>
    <scope>NUCLEOTIDE SEQUENCE [LARGE SCALE GENOMIC DNA]</scope>
    <source>
        <strain evidence="7">AA3-22</strain>
    </source>
</reference>
<dbReference type="OrthoDB" id="6882680at2"/>
<dbReference type="PROSITE" id="PS00687">
    <property type="entry name" value="ALDEHYDE_DEHYDR_GLU"/>
    <property type="match status" value="1"/>
</dbReference>
<dbReference type="InterPro" id="IPR016162">
    <property type="entry name" value="Ald_DH_N"/>
</dbReference>
<evidence type="ECO:0000256" key="2">
    <source>
        <dbReference type="ARBA" id="ARBA00023002"/>
    </source>
</evidence>
<evidence type="ECO:0000313" key="8">
    <source>
        <dbReference type="Proteomes" id="UP000318065"/>
    </source>
</evidence>
<organism evidence="7 8">
    <name type="scientific">Rubrobacter xylanophilus</name>
    <dbReference type="NCBI Taxonomy" id="49319"/>
    <lineage>
        <taxon>Bacteria</taxon>
        <taxon>Bacillati</taxon>
        <taxon>Actinomycetota</taxon>
        <taxon>Rubrobacteria</taxon>
        <taxon>Rubrobacterales</taxon>
        <taxon>Rubrobacteraceae</taxon>
        <taxon>Rubrobacter</taxon>
    </lineage>
</organism>
<dbReference type="RefSeq" id="WP_143529000.1">
    <property type="nucleotide sequence ID" value="NZ_AP019791.1"/>
</dbReference>
<feature type="region of interest" description="Disordered" evidence="5">
    <location>
        <begin position="15"/>
        <end position="45"/>
    </location>
</feature>
<dbReference type="Gene3D" id="3.40.309.10">
    <property type="entry name" value="Aldehyde Dehydrogenase, Chain A, domain 2"/>
    <property type="match status" value="1"/>
</dbReference>
<dbReference type="InterPro" id="IPR015590">
    <property type="entry name" value="Aldehyde_DH_dom"/>
</dbReference>
<evidence type="ECO:0000256" key="4">
    <source>
        <dbReference type="RuleBase" id="RU003345"/>
    </source>
</evidence>
<dbReference type="InterPro" id="IPR016161">
    <property type="entry name" value="Ald_DH/histidinol_DH"/>
</dbReference>
<dbReference type="EMBL" id="AP019791">
    <property type="protein sequence ID" value="BBL81070.1"/>
    <property type="molecule type" value="Genomic_DNA"/>
</dbReference>
<protein>
    <submittedName>
        <fullName evidence="7">Putative aldehyde dehydrogenase YcbD</fullName>
    </submittedName>
</protein>
<dbReference type="Pfam" id="PF00171">
    <property type="entry name" value="Aldedh"/>
    <property type="match status" value="1"/>
</dbReference>
<dbReference type="PANTHER" id="PTHR11699">
    <property type="entry name" value="ALDEHYDE DEHYDROGENASE-RELATED"/>
    <property type="match status" value="1"/>
</dbReference>
<keyword evidence="8" id="KW-1185">Reference proteome</keyword>
<dbReference type="Proteomes" id="UP000318065">
    <property type="component" value="Chromosome"/>
</dbReference>
<evidence type="ECO:0000256" key="5">
    <source>
        <dbReference type="SAM" id="MobiDB-lite"/>
    </source>
</evidence>
<feature type="domain" description="Aldehyde dehydrogenase" evidence="6">
    <location>
        <begin position="16"/>
        <end position="476"/>
    </location>
</feature>
<evidence type="ECO:0000259" key="6">
    <source>
        <dbReference type="Pfam" id="PF00171"/>
    </source>
</evidence>
<dbReference type="InterPro" id="IPR016163">
    <property type="entry name" value="Ald_DH_C"/>
</dbReference>
<evidence type="ECO:0000256" key="1">
    <source>
        <dbReference type="ARBA" id="ARBA00009986"/>
    </source>
</evidence>
<dbReference type="InterPro" id="IPR029510">
    <property type="entry name" value="Ald_DH_CS_GLU"/>
</dbReference>
<dbReference type="Gene3D" id="3.40.605.10">
    <property type="entry name" value="Aldehyde Dehydrogenase, Chain A, domain 1"/>
    <property type="match status" value="1"/>
</dbReference>
<dbReference type="CDD" id="cd07097">
    <property type="entry name" value="ALDH_KGSADH-YcbD"/>
    <property type="match status" value="1"/>
</dbReference>
<proteinExistence type="inferred from homology"/>
<accession>A0A510HM21</accession>
<dbReference type="FunFam" id="3.40.309.10:FF:000005">
    <property type="entry name" value="1-pyrroline-5-carboxylate dehydrogenase 1"/>
    <property type="match status" value="1"/>
</dbReference>
<dbReference type="FunFam" id="3.40.605.10:FF:000007">
    <property type="entry name" value="NAD/NADP-dependent betaine aldehyde dehydrogenase"/>
    <property type="match status" value="1"/>
</dbReference>